<feature type="compositionally biased region" description="Low complexity" evidence="1">
    <location>
        <begin position="511"/>
        <end position="547"/>
    </location>
</feature>
<feature type="region of interest" description="Disordered" evidence="1">
    <location>
        <begin position="810"/>
        <end position="1188"/>
    </location>
</feature>
<feature type="compositionally biased region" description="Basic residues" evidence="1">
    <location>
        <begin position="1373"/>
        <end position="1386"/>
    </location>
</feature>
<dbReference type="EMBL" id="ML122255">
    <property type="protein sequence ID" value="RPD63896.1"/>
    <property type="molecule type" value="Genomic_DNA"/>
</dbReference>
<feature type="compositionally biased region" description="Polar residues" evidence="1">
    <location>
        <begin position="445"/>
        <end position="456"/>
    </location>
</feature>
<feature type="compositionally biased region" description="Basic and acidic residues" evidence="1">
    <location>
        <begin position="1064"/>
        <end position="1073"/>
    </location>
</feature>
<feature type="region of interest" description="Disordered" evidence="1">
    <location>
        <begin position="111"/>
        <end position="632"/>
    </location>
</feature>
<feature type="compositionally biased region" description="Polar residues" evidence="1">
    <location>
        <begin position="1434"/>
        <end position="1463"/>
    </location>
</feature>
<name>A0A5C2SQZ0_9APHY</name>
<feature type="compositionally biased region" description="Pro residues" evidence="1">
    <location>
        <begin position="1279"/>
        <end position="1297"/>
    </location>
</feature>
<feature type="compositionally biased region" description="Basic and acidic residues" evidence="1">
    <location>
        <begin position="397"/>
        <end position="412"/>
    </location>
</feature>
<feature type="compositionally biased region" description="Low complexity" evidence="1">
    <location>
        <begin position="776"/>
        <end position="787"/>
    </location>
</feature>
<evidence type="ECO:0000256" key="1">
    <source>
        <dbReference type="SAM" id="MobiDB-lite"/>
    </source>
</evidence>
<feature type="compositionally biased region" description="Polar residues" evidence="1">
    <location>
        <begin position="278"/>
        <end position="291"/>
    </location>
</feature>
<accession>A0A5C2SQZ0</accession>
<feature type="compositionally biased region" description="Basic residues" evidence="1">
    <location>
        <begin position="1641"/>
        <end position="1661"/>
    </location>
</feature>
<feature type="compositionally biased region" description="Basic and acidic residues" evidence="1">
    <location>
        <begin position="185"/>
        <end position="199"/>
    </location>
</feature>
<feature type="compositionally biased region" description="Polar residues" evidence="1">
    <location>
        <begin position="1589"/>
        <end position="1600"/>
    </location>
</feature>
<feature type="compositionally biased region" description="Basic and acidic residues" evidence="1">
    <location>
        <begin position="898"/>
        <end position="914"/>
    </location>
</feature>
<protein>
    <submittedName>
        <fullName evidence="2">Uncharacterized protein</fullName>
    </submittedName>
</protein>
<feature type="compositionally biased region" description="Basic and acidic residues" evidence="1">
    <location>
        <begin position="933"/>
        <end position="943"/>
    </location>
</feature>
<feature type="compositionally biased region" description="Basic and acidic residues" evidence="1">
    <location>
        <begin position="1022"/>
        <end position="1039"/>
    </location>
</feature>
<feature type="compositionally biased region" description="Acidic residues" evidence="1">
    <location>
        <begin position="817"/>
        <end position="842"/>
    </location>
</feature>
<feature type="region of interest" description="Disordered" evidence="1">
    <location>
        <begin position="1589"/>
        <end position="1668"/>
    </location>
</feature>
<feature type="compositionally biased region" description="Basic and acidic residues" evidence="1">
    <location>
        <begin position="330"/>
        <end position="348"/>
    </location>
</feature>
<feature type="compositionally biased region" description="Acidic residues" evidence="1">
    <location>
        <begin position="1133"/>
        <end position="1142"/>
    </location>
</feature>
<feature type="compositionally biased region" description="Polar residues" evidence="1">
    <location>
        <begin position="967"/>
        <end position="986"/>
    </location>
</feature>
<feature type="compositionally biased region" description="Low complexity" evidence="1">
    <location>
        <begin position="584"/>
        <end position="596"/>
    </location>
</feature>
<feature type="compositionally biased region" description="Basic residues" evidence="1">
    <location>
        <begin position="111"/>
        <end position="120"/>
    </location>
</feature>
<keyword evidence="3" id="KW-1185">Reference proteome</keyword>
<dbReference type="OrthoDB" id="3357439at2759"/>
<feature type="compositionally biased region" description="Polar residues" evidence="1">
    <location>
        <begin position="221"/>
        <end position="230"/>
    </location>
</feature>
<reference evidence="2" key="1">
    <citation type="journal article" date="2018" name="Genome Biol. Evol.">
        <title>Genomics and development of Lentinus tigrinus, a white-rot wood-decaying mushroom with dimorphic fruiting bodies.</title>
        <authorList>
            <person name="Wu B."/>
            <person name="Xu Z."/>
            <person name="Knudson A."/>
            <person name="Carlson A."/>
            <person name="Chen N."/>
            <person name="Kovaka S."/>
            <person name="LaButti K."/>
            <person name="Lipzen A."/>
            <person name="Pennachio C."/>
            <person name="Riley R."/>
            <person name="Schakwitz W."/>
            <person name="Umezawa K."/>
            <person name="Ohm R.A."/>
            <person name="Grigoriev I.V."/>
            <person name="Nagy L.G."/>
            <person name="Gibbons J."/>
            <person name="Hibbett D."/>
        </authorList>
    </citation>
    <scope>NUCLEOTIDE SEQUENCE [LARGE SCALE GENOMIC DNA]</scope>
    <source>
        <strain evidence="2">ALCF2SS1-6</strain>
    </source>
</reference>
<feature type="compositionally biased region" description="Basic and acidic residues" evidence="1">
    <location>
        <begin position="1228"/>
        <end position="1256"/>
    </location>
</feature>
<evidence type="ECO:0000313" key="2">
    <source>
        <dbReference type="EMBL" id="RPD63896.1"/>
    </source>
</evidence>
<feature type="compositionally biased region" description="Basic and acidic residues" evidence="1">
    <location>
        <begin position="1536"/>
        <end position="1554"/>
    </location>
</feature>
<feature type="compositionally biased region" description="Low complexity" evidence="1">
    <location>
        <begin position="206"/>
        <end position="220"/>
    </location>
</feature>
<feature type="compositionally biased region" description="Basic and acidic residues" evidence="1">
    <location>
        <begin position="1303"/>
        <end position="1372"/>
    </location>
</feature>
<feature type="compositionally biased region" description="Acidic residues" evidence="1">
    <location>
        <begin position="923"/>
        <end position="932"/>
    </location>
</feature>
<gene>
    <name evidence="2" type="ORF">L227DRAFT_608426</name>
</gene>
<organism evidence="2 3">
    <name type="scientific">Lentinus tigrinus ALCF2SS1-6</name>
    <dbReference type="NCBI Taxonomy" id="1328759"/>
    <lineage>
        <taxon>Eukaryota</taxon>
        <taxon>Fungi</taxon>
        <taxon>Dikarya</taxon>
        <taxon>Basidiomycota</taxon>
        <taxon>Agaricomycotina</taxon>
        <taxon>Agaricomycetes</taxon>
        <taxon>Polyporales</taxon>
        <taxon>Polyporaceae</taxon>
        <taxon>Lentinus</taxon>
    </lineage>
</organism>
<feature type="compositionally biased region" description="Polar residues" evidence="1">
    <location>
        <begin position="350"/>
        <end position="362"/>
    </location>
</feature>
<feature type="compositionally biased region" description="Pro residues" evidence="1">
    <location>
        <begin position="254"/>
        <end position="264"/>
    </location>
</feature>
<feature type="region of interest" description="Disordered" evidence="1">
    <location>
        <begin position="690"/>
        <end position="791"/>
    </location>
</feature>
<evidence type="ECO:0000313" key="3">
    <source>
        <dbReference type="Proteomes" id="UP000313359"/>
    </source>
</evidence>
<feature type="compositionally biased region" description="Acidic residues" evidence="1">
    <location>
        <begin position="944"/>
        <end position="958"/>
    </location>
</feature>
<proteinExistence type="predicted"/>
<dbReference type="Proteomes" id="UP000313359">
    <property type="component" value="Unassembled WGS sequence"/>
</dbReference>
<feature type="compositionally biased region" description="Acidic residues" evidence="1">
    <location>
        <begin position="1612"/>
        <end position="1634"/>
    </location>
</feature>
<feature type="compositionally biased region" description="Acidic residues" evidence="1">
    <location>
        <begin position="862"/>
        <end position="881"/>
    </location>
</feature>
<feature type="compositionally biased region" description="Polar residues" evidence="1">
    <location>
        <begin position="1041"/>
        <end position="1062"/>
    </location>
</feature>
<feature type="compositionally biased region" description="Polar residues" evidence="1">
    <location>
        <begin position="386"/>
        <end position="396"/>
    </location>
</feature>
<feature type="compositionally biased region" description="Pro residues" evidence="1">
    <location>
        <begin position="548"/>
        <end position="561"/>
    </location>
</feature>
<sequence>MDGKRKRDDEGTVVTFYAPNRTFARVYKGQSLRETQDIVRKKLGLSDDAPIRFARLHEGKVIELDDDDDFEAFRHLARYATSLDVSVFVGQDGPPIFTRQSSREASVIPKPSRKRMKKLHQPIMSSVIAPDPVSVSRSSTAERSSRLSAAASTVDANGVPKEKRRRNVNVSVDSSPLLEPSSDMHAAHPKEPVRGEATHFQHHSSHPGPASSSLTQISSSTHNVAPSSSDAVDAPRGSKRKRRDSPETSHSIPVVPPSSSPPRLPSKKKRKHGRVVEDTTTSVEEATSGRTAKSDKKGRSKGRNITETAEPLKEARATASGEDVPAGKVSDGKKSAKKAKDAREKDARGQSTPETESTFAKQSQKRKHKDVPIGEPVDAAPAIQPESVQDSTSHTEPGSKDKPKSKIPRDGDQGPPGAIAPSMTVSSSIQAMPAEDETGKRSVSKVLQNVSFSTMDTAEHQGKQSKRRQTIQIVDVASDSSPIGEITSAHEEVESEVVSSKKAKQDRKKSLPASSGDSPGPSPAAMAAVQAAYEALMARGTPASTAEPTPPPPLLLTPPVPARKRNTGKSKLSNVWGPDDLADDSQSSASVSAPAATQNAPAMGEPIAVVDTVAPPKGRTSNAKKARSSSAPTCPICEQAAVHPRSECPVVTAGALSLRKRFTQLKKDGADDELIKEVAILVKEVQRRRRTTATALSVPPVPIIPAPAPSGDVPPSSPELPLQSLSTAPSRRPSLPNRSLPSPRLPAGSEISEVAVESKDEGSSNESSSSDDEDNASAPAHSVSASAIIPDPTNLEALLWRPVKPRTSVLAQIPSESESDNESAESNDEADKDVDVDLEEEEKNDRAFRRMSRRFERAVSSSDDEREPEPEPADPDMDVDDVIIPPTTMDPDPNDSVEDARQVEADVLAREDSALLRGAAESDKEEGDEEKDEVFAEEMREMLDDPDAADEESDEEEPVPTKPASEQEGSPASESGKSRAGSSPDASFTDYDASDRVEHAAEVNPLVSQEALDGIAEDADVEQGKSNDDAASVEDERYAESSMQVDGSSKASTEAIANSEAGNTEEHGHRELSPEVVGHVTSALAHAPSPQVEEDEDDATAVQVDVVEPYSEDPNDPIDSFSSVGDRERQDQGTEDPIEDPDASQPSAEAQMRTPPPATPRTPGTVSRMKDRYGRLPQARAKGSAPPLSRQLLGELVLSEAELTLPADAHPVQSEHGPVPELLEEISEEAHEQERGLDEEVLELEREKTQDSRESSELQQDVEEVPRRTTRLTRRISNMPPPSSLPEPTSTPAPAPPQRGRKRLTEEEKAQREAEKLEKKAERERKAAEKKAEREAKAAAKRAETEARKAAKLAEKEAKDAAQRALQDEVAKRGARAARGRGRGRGVKPMSTRSQHSVASVDEPEEERDVEQPEAQVGKLQVSETPAVGKISWATLSQSGLRTQTESVGDVDSSMTDELQPSSPELAPEGRATRGRKKTSSKEDKTVEEPTDEPVDRMLDAVTPKPKGIKEPLFIPSSSQVPTRFGMPDAESTPFPDDHLHGSDSEAEEQDKTFKGPPRSRPSWFSQAMYPTLTDLASQQLFPATQIPSPALFSQSSSKKLVSAPYDKGGEDGEVDETSDDDDDDDDDDVSSDSDGEKSRNKSHIPHNRRAGASVQKKKKPGLLSAYK</sequence>
<feature type="compositionally biased region" description="Basic and acidic residues" evidence="1">
    <location>
        <begin position="1480"/>
        <end position="1499"/>
    </location>
</feature>
<feature type="region of interest" description="Disordered" evidence="1">
    <location>
        <begin position="1206"/>
        <end position="1567"/>
    </location>
</feature>
<feature type="compositionally biased region" description="Pro residues" evidence="1">
    <location>
        <begin position="699"/>
        <end position="708"/>
    </location>
</feature>
<feature type="compositionally biased region" description="Basic and acidic residues" evidence="1">
    <location>
        <begin position="843"/>
        <end position="857"/>
    </location>
</feature>
<dbReference type="STRING" id="1328759.A0A5C2SQZ0"/>
<feature type="compositionally biased region" description="Low complexity" evidence="1">
    <location>
        <begin position="133"/>
        <end position="154"/>
    </location>
</feature>
<feature type="compositionally biased region" description="Low complexity" evidence="1">
    <location>
        <begin position="719"/>
        <end position="746"/>
    </location>
</feature>